<dbReference type="Pfam" id="PF07726">
    <property type="entry name" value="AAA_3"/>
    <property type="match status" value="1"/>
</dbReference>
<proteinExistence type="inferred from homology"/>
<dbReference type="InterPro" id="IPR041628">
    <property type="entry name" value="ChlI/MoxR_AAA_lid"/>
</dbReference>
<dbReference type="Proteomes" id="UP000092931">
    <property type="component" value="Chromosome"/>
</dbReference>
<dbReference type="InterPro" id="IPR027417">
    <property type="entry name" value="P-loop_NTPase"/>
</dbReference>
<evidence type="ECO:0000313" key="6">
    <source>
        <dbReference type="Proteomes" id="UP000092931"/>
    </source>
</evidence>
<dbReference type="CDD" id="cd00009">
    <property type="entry name" value="AAA"/>
    <property type="match status" value="1"/>
</dbReference>
<organism evidence="5 6">
    <name type="scientific">Thermoclostridium stercorarium subsp. leptospartum DSM 9219</name>
    <dbReference type="NCBI Taxonomy" id="1346611"/>
    <lineage>
        <taxon>Bacteria</taxon>
        <taxon>Bacillati</taxon>
        <taxon>Bacillota</taxon>
        <taxon>Clostridia</taxon>
        <taxon>Eubacteriales</taxon>
        <taxon>Oscillospiraceae</taxon>
        <taxon>Thermoclostridium</taxon>
    </lineage>
</organism>
<evidence type="ECO:0000256" key="3">
    <source>
        <dbReference type="ARBA" id="ARBA00061607"/>
    </source>
</evidence>
<dbReference type="InterPro" id="IPR050764">
    <property type="entry name" value="CbbQ/NirQ/NorQ/GpvN"/>
</dbReference>
<dbReference type="SMART" id="SM00382">
    <property type="entry name" value="AAA"/>
    <property type="match status" value="1"/>
</dbReference>
<evidence type="ECO:0000256" key="1">
    <source>
        <dbReference type="ARBA" id="ARBA00022741"/>
    </source>
</evidence>
<dbReference type="PIRSF" id="PIRSF002849">
    <property type="entry name" value="AAA_ATPase_chaperone_MoxR_prd"/>
    <property type="match status" value="1"/>
</dbReference>
<dbReference type="Pfam" id="PF17863">
    <property type="entry name" value="AAA_lid_2"/>
    <property type="match status" value="1"/>
</dbReference>
<comment type="similarity">
    <text evidence="3">Belongs to the MoxR family.</text>
</comment>
<evidence type="ECO:0000313" key="5">
    <source>
        <dbReference type="EMBL" id="ANX02211.1"/>
    </source>
</evidence>
<feature type="domain" description="AAA+ ATPase" evidence="4">
    <location>
        <begin position="38"/>
        <end position="179"/>
    </location>
</feature>
<dbReference type="SUPFAM" id="SSF52540">
    <property type="entry name" value="P-loop containing nucleoside triphosphate hydrolases"/>
    <property type="match status" value="1"/>
</dbReference>
<dbReference type="EMBL" id="CP014673">
    <property type="protein sequence ID" value="ANX02211.1"/>
    <property type="molecule type" value="Genomic_DNA"/>
</dbReference>
<protein>
    <submittedName>
        <fullName evidence="5">Magnesium chelatase</fullName>
    </submittedName>
</protein>
<evidence type="ECO:0000259" key="4">
    <source>
        <dbReference type="SMART" id="SM00382"/>
    </source>
</evidence>
<reference evidence="5 6" key="1">
    <citation type="submission" date="2016-02" db="EMBL/GenBank/DDBJ databases">
        <title>Comparison of Clostridium stercorarium subspecies using comparative genomics and transcriptomics.</title>
        <authorList>
            <person name="Schellenberg J."/>
            <person name="Thallinger G."/>
            <person name="Levin D.B."/>
            <person name="Zhang X."/>
            <person name="Alvare G."/>
            <person name="Fristensky B."/>
            <person name="Sparling R."/>
        </authorList>
    </citation>
    <scope>NUCLEOTIDE SEQUENCE [LARGE SCALE GENOMIC DNA]</scope>
    <source>
        <strain evidence="5 6">DSM 9219</strain>
    </source>
</reference>
<sequence>MDGKPLVKEKYDGLMNELRKVIVGQDEFLEHLAVALFTGGHVLIEGVPGIGKTLAARALARTLKSDFSRIQFTPDLLPSDVTGTKVFDVKNSAFYVKKGPVFTNILLADEINRATPKTQSALLECMEEGNVTIDGETYELPKPFMVLATMNPLEFEGTYPLPEAQLDRFLMKLKVRHLPPEQEEVLLKKVNESGGTISADAVSAVIDPDEWAQIVQEINRVFVNENIIRYITSLIYVTRTSHAVLLGASSRASIALLKCAKTVAAISGRDFVIPEDVTEMVKPVLRHRIIVKPETVLGNLTVDDILDEILRTVEVPR</sequence>
<dbReference type="AlphaFoldDB" id="A0A1B1YN45"/>
<keyword evidence="1" id="KW-0547">Nucleotide-binding</keyword>
<dbReference type="Gene3D" id="3.40.50.300">
    <property type="entry name" value="P-loop containing nucleotide triphosphate hydrolases"/>
    <property type="match status" value="1"/>
</dbReference>
<dbReference type="FunFam" id="3.40.50.300:FF:000640">
    <property type="entry name" value="MoxR family ATPase"/>
    <property type="match status" value="1"/>
</dbReference>
<dbReference type="InterPro" id="IPR011703">
    <property type="entry name" value="ATPase_AAA-3"/>
</dbReference>
<name>A0A1B1YN45_THEST</name>
<accession>A0A1B1YN45</accession>
<dbReference type="GO" id="GO:0005524">
    <property type="term" value="F:ATP binding"/>
    <property type="evidence" value="ECO:0007669"/>
    <property type="project" value="UniProtKB-KW"/>
</dbReference>
<dbReference type="Gene3D" id="1.10.8.80">
    <property type="entry name" value="Magnesium chelatase subunit I, C-Terminal domain"/>
    <property type="match status" value="1"/>
</dbReference>
<dbReference type="PANTHER" id="PTHR42759:SF1">
    <property type="entry name" value="MAGNESIUM-CHELATASE SUBUNIT CHLD"/>
    <property type="match status" value="1"/>
</dbReference>
<gene>
    <name evidence="5" type="ORF">CSTERLE_11850</name>
</gene>
<dbReference type="InterPro" id="IPR003593">
    <property type="entry name" value="AAA+_ATPase"/>
</dbReference>
<evidence type="ECO:0000256" key="2">
    <source>
        <dbReference type="ARBA" id="ARBA00022840"/>
    </source>
</evidence>
<dbReference type="RefSeq" id="WP_065821069.1">
    <property type="nucleotide sequence ID" value="NZ_CP014673.1"/>
</dbReference>
<keyword evidence="2" id="KW-0067">ATP-binding</keyword>
<dbReference type="GO" id="GO:0016887">
    <property type="term" value="F:ATP hydrolysis activity"/>
    <property type="evidence" value="ECO:0007669"/>
    <property type="project" value="InterPro"/>
</dbReference>
<dbReference type="PANTHER" id="PTHR42759">
    <property type="entry name" value="MOXR FAMILY PROTEIN"/>
    <property type="match status" value="1"/>
</dbReference>